<dbReference type="Proteomes" id="UP001478817">
    <property type="component" value="Unassembled WGS sequence"/>
</dbReference>
<dbReference type="PANTHER" id="PTHR33164">
    <property type="entry name" value="TRANSCRIPTIONAL REGULATOR, MARR FAMILY"/>
    <property type="match status" value="1"/>
</dbReference>
<evidence type="ECO:0000259" key="1">
    <source>
        <dbReference type="PROSITE" id="PS50995"/>
    </source>
</evidence>
<dbReference type="InterPro" id="IPR036388">
    <property type="entry name" value="WH-like_DNA-bd_sf"/>
</dbReference>
<dbReference type="InterPro" id="IPR039422">
    <property type="entry name" value="MarR/SlyA-like"/>
</dbReference>
<dbReference type="PROSITE" id="PS50995">
    <property type="entry name" value="HTH_MARR_2"/>
    <property type="match status" value="1"/>
</dbReference>
<reference evidence="3 4" key="1">
    <citation type="submission" date="2024-04" db="EMBL/GenBank/DDBJ databases">
        <title>Human intestinal bacterial collection.</title>
        <authorList>
            <person name="Pauvert C."/>
            <person name="Hitch T.C.A."/>
            <person name="Clavel T."/>
        </authorList>
    </citation>
    <scope>NUCLEOTIDE SEQUENCE [LARGE SCALE GENOMIC DNA]</scope>
    <source>
        <strain evidence="3 4">CLA-AA-H197</strain>
    </source>
</reference>
<keyword evidence="4" id="KW-1185">Reference proteome</keyword>
<protein>
    <submittedName>
        <fullName evidence="3">MarR family winged helix-turn-helix transcriptional regulator</fullName>
    </submittedName>
</protein>
<dbReference type="EMBL" id="JBBNGS010000010">
    <property type="protein sequence ID" value="MEQ2637904.1"/>
    <property type="molecule type" value="Genomic_DNA"/>
</dbReference>
<dbReference type="InterPro" id="IPR000835">
    <property type="entry name" value="HTH_MarR-typ"/>
</dbReference>
<comment type="caution">
    <text evidence="3">The sequence shown here is derived from an EMBL/GenBank/DDBJ whole genome shotgun (WGS) entry which is preliminary data.</text>
</comment>
<dbReference type="PRINTS" id="PR00598">
    <property type="entry name" value="HTHMARR"/>
</dbReference>
<evidence type="ECO:0000313" key="3">
    <source>
        <dbReference type="EMBL" id="MEQ2637973.1"/>
    </source>
</evidence>
<gene>
    <name evidence="2" type="ORF">AAAT05_06045</name>
    <name evidence="3" type="ORF">AAAT05_06440</name>
</gene>
<organism evidence="3 4">
    <name type="scientific">Paratractidigestivibacter faecalis</name>
    <dbReference type="NCBI Taxonomy" id="2292441"/>
    <lineage>
        <taxon>Bacteria</taxon>
        <taxon>Bacillati</taxon>
        <taxon>Actinomycetota</taxon>
        <taxon>Coriobacteriia</taxon>
        <taxon>Coriobacteriales</taxon>
        <taxon>Atopobiaceae</taxon>
        <taxon>Paratractidigestivibacter</taxon>
    </lineage>
</organism>
<dbReference type="Gene3D" id="1.10.10.10">
    <property type="entry name" value="Winged helix-like DNA-binding domain superfamily/Winged helix DNA-binding domain"/>
    <property type="match status" value="1"/>
</dbReference>
<sequence>MSMPDAIGPLLKSIHERMKASADADLKAQGLTFAQSQVIVFLRDVGGQALQKQIEEHLDVSHPTVTGIVGRMEKNGFVRTWADERDHRNKVVKLTDKSEEVGVAMERTMRAREECLLEGLDQHDRSELRRLLRQVYKNLQ</sequence>
<dbReference type="RefSeq" id="WP_349182507.1">
    <property type="nucleotide sequence ID" value="NZ_JBBNGS010000010.1"/>
</dbReference>
<evidence type="ECO:0000313" key="2">
    <source>
        <dbReference type="EMBL" id="MEQ2637904.1"/>
    </source>
</evidence>
<dbReference type="SUPFAM" id="SSF46785">
    <property type="entry name" value="Winged helix' DNA-binding domain"/>
    <property type="match status" value="1"/>
</dbReference>
<dbReference type="SMART" id="SM00347">
    <property type="entry name" value="HTH_MARR"/>
    <property type="match status" value="1"/>
</dbReference>
<evidence type="ECO:0000313" key="4">
    <source>
        <dbReference type="Proteomes" id="UP001478817"/>
    </source>
</evidence>
<dbReference type="InterPro" id="IPR036390">
    <property type="entry name" value="WH_DNA-bd_sf"/>
</dbReference>
<name>A0ABV1IGE1_9ACTN</name>
<proteinExistence type="predicted"/>
<dbReference type="PANTHER" id="PTHR33164:SF43">
    <property type="entry name" value="HTH-TYPE TRANSCRIPTIONAL REPRESSOR YETL"/>
    <property type="match status" value="1"/>
</dbReference>
<feature type="domain" description="HTH marR-type" evidence="1">
    <location>
        <begin position="4"/>
        <end position="137"/>
    </location>
</feature>
<dbReference type="EMBL" id="JBBNGS010000010">
    <property type="protein sequence ID" value="MEQ2637973.1"/>
    <property type="molecule type" value="Genomic_DNA"/>
</dbReference>
<accession>A0ABV1IGE1</accession>
<dbReference type="Pfam" id="PF12802">
    <property type="entry name" value="MarR_2"/>
    <property type="match status" value="1"/>
</dbReference>